<organism evidence="1 2">
    <name type="scientific">Populus tomentosa</name>
    <name type="common">Chinese white poplar</name>
    <dbReference type="NCBI Taxonomy" id="118781"/>
    <lineage>
        <taxon>Eukaryota</taxon>
        <taxon>Viridiplantae</taxon>
        <taxon>Streptophyta</taxon>
        <taxon>Embryophyta</taxon>
        <taxon>Tracheophyta</taxon>
        <taxon>Spermatophyta</taxon>
        <taxon>Magnoliopsida</taxon>
        <taxon>eudicotyledons</taxon>
        <taxon>Gunneridae</taxon>
        <taxon>Pentapetalae</taxon>
        <taxon>rosids</taxon>
        <taxon>fabids</taxon>
        <taxon>Malpighiales</taxon>
        <taxon>Salicaceae</taxon>
        <taxon>Saliceae</taxon>
        <taxon>Populus</taxon>
    </lineage>
</organism>
<protein>
    <submittedName>
        <fullName evidence="1">Uncharacterized protein</fullName>
    </submittedName>
</protein>
<dbReference type="PANTHER" id="PTHR31727:SF12">
    <property type="entry name" value="ACYL-[ACYL-CARRIER-PROTEIN] HYDROLASE"/>
    <property type="match status" value="1"/>
</dbReference>
<gene>
    <name evidence="1" type="ORF">POTOM_050307</name>
</gene>
<dbReference type="Proteomes" id="UP000886885">
    <property type="component" value="Chromosome 15D"/>
</dbReference>
<dbReference type="AlphaFoldDB" id="A0A8X7Y3X4"/>
<evidence type="ECO:0000313" key="1">
    <source>
        <dbReference type="EMBL" id="KAG6745798.1"/>
    </source>
</evidence>
<accession>A0A8X7Y3X4</accession>
<sequence>MDKSQKHSKFNIRVGGTVTVALKGNALFGTSSVTCEQRGFISAASVTELTCVSEPKGRRYIPTEKQLVDPFRQGVIIKGVGYRQTVVTYKETALNHVWVSELLGDGFGATHGMERNNLAWVVTGMQVRVDEYPVCEDWLIRRDATGDVLARATRTWAMMNQQTRCLSKMPEAVRAEISPGFIEKKTLQEEIPEKINKLNTNAKFTNSNLKVTRIALECRKEWAVQTWFNYYVNLKKRFLKDIKAAVTLTMEIHEHQLNSLKTYTHLLQITGEKESGEIVRGEL</sequence>
<dbReference type="GO" id="GO:0000036">
    <property type="term" value="F:acyl carrier activity"/>
    <property type="evidence" value="ECO:0007669"/>
    <property type="project" value="TreeGrafter"/>
</dbReference>
<dbReference type="EMBL" id="JAAWWB010000030">
    <property type="protein sequence ID" value="KAG6745798.1"/>
    <property type="molecule type" value="Genomic_DNA"/>
</dbReference>
<keyword evidence="2" id="KW-1185">Reference proteome</keyword>
<dbReference type="PANTHER" id="PTHR31727">
    <property type="entry name" value="OLEOYL-ACYL CARRIER PROTEIN THIOESTERASE 1, CHLOROPLASTIC"/>
    <property type="match status" value="1"/>
</dbReference>
<name>A0A8X7Y3X4_POPTO</name>
<dbReference type="GO" id="GO:0016297">
    <property type="term" value="F:fatty acyl-[ACP] hydrolase activity"/>
    <property type="evidence" value="ECO:0007669"/>
    <property type="project" value="InterPro"/>
</dbReference>
<evidence type="ECO:0000313" key="2">
    <source>
        <dbReference type="Proteomes" id="UP000886885"/>
    </source>
</evidence>
<reference evidence="1" key="1">
    <citation type="journal article" date="2020" name="bioRxiv">
        <title>Hybrid origin of Populus tomentosa Carr. identified through genome sequencing and phylogenomic analysis.</title>
        <authorList>
            <person name="An X."/>
            <person name="Gao K."/>
            <person name="Chen Z."/>
            <person name="Li J."/>
            <person name="Yang X."/>
            <person name="Yang X."/>
            <person name="Zhou J."/>
            <person name="Guo T."/>
            <person name="Zhao T."/>
            <person name="Huang S."/>
            <person name="Miao D."/>
            <person name="Khan W.U."/>
            <person name="Rao P."/>
            <person name="Ye M."/>
            <person name="Lei B."/>
            <person name="Liao W."/>
            <person name="Wang J."/>
            <person name="Ji L."/>
            <person name="Li Y."/>
            <person name="Guo B."/>
            <person name="Mustafa N.S."/>
            <person name="Li S."/>
            <person name="Yun Q."/>
            <person name="Keller S.R."/>
            <person name="Mao J."/>
            <person name="Zhang R."/>
            <person name="Strauss S.H."/>
        </authorList>
    </citation>
    <scope>NUCLEOTIDE SEQUENCE</scope>
    <source>
        <strain evidence="1">GM15</strain>
        <tissue evidence="1">Leaf</tissue>
    </source>
</reference>
<dbReference type="InterPro" id="IPR045023">
    <property type="entry name" value="FATA/B"/>
</dbReference>
<proteinExistence type="predicted"/>
<comment type="caution">
    <text evidence="1">The sequence shown here is derived from an EMBL/GenBank/DDBJ whole genome shotgun (WGS) entry which is preliminary data.</text>
</comment>